<dbReference type="AlphaFoldDB" id="A0AAU3H0H8"/>
<protein>
    <submittedName>
        <fullName evidence="2">Uncharacterized protein</fullName>
    </submittedName>
</protein>
<organism evidence="2">
    <name type="scientific">Streptomyces sp. NBC_01401</name>
    <dbReference type="NCBI Taxonomy" id="2903854"/>
    <lineage>
        <taxon>Bacteria</taxon>
        <taxon>Bacillati</taxon>
        <taxon>Actinomycetota</taxon>
        <taxon>Actinomycetes</taxon>
        <taxon>Kitasatosporales</taxon>
        <taxon>Streptomycetaceae</taxon>
        <taxon>Streptomyces</taxon>
    </lineage>
</organism>
<feature type="region of interest" description="Disordered" evidence="1">
    <location>
        <begin position="123"/>
        <end position="144"/>
    </location>
</feature>
<name>A0AAU3H0H8_9ACTN</name>
<reference evidence="2" key="1">
    <citation type="submission" date="2022-10" db="EMBL/GenBank/DDBJ databases">
        <title>The complete genomes of actinobacterial strains from the NBC collection.</title>
        <authorList>
            <person name="Joergensen T.S."/>
            <person name="Alvarez Arevalo M."/>
            <person name="Sterndorff E.B."/>
            <person name="Faurdal D."/>
            <person name="Vuksanovic O."/>
            <person name="Mourched A.-S."/>
            <person name="Charusanti P."/>
            <person name="Shaw S."/>
            <person name="Blin K."/>
            <person name="Weber T."/>
        </authorList>
    </citation>
    <scope>NUCLEOTIDE SEQUENCE</scope>
    <source>
        <strain evidence="2">NBC_01401</strain>
    </source>
</reference>
<accession>A0AAU3H0H8</accession>
<sequence length="144" mass="15923">MPRSRAGHLRTGRAYDRRPHRANTVIDGVSSRTLAEIARLELSRNYLTPGEVGAAVRSWKQHMRQPLAALRRDDELGNSHWDCCGDPLEARELLDTVLGALSPRGARELRRVVSRLDAGGRAWTWAPGRSPDTPSPSGRNPARG</sequence>
<evidence type="ECO:0000313" key="2">
    <source>
        <dbReference type="EMBL" id="WTY97599.1"/>
    </source>
</evidence>
<gene>
    <name evidence="2" type="ORF">OG626_23255</name>
</gene>
<proteinExistence type="predicted"/>
<dbReference type="EMBL" id="CP109535">
    <property type="protein sequence ID" value="WTY97599.1"/>
    <property type="molecule type" value="Genomic_DNA"/>
</dbReference>
<evidence type="ECO:0000256" key="1">
    <source>
        <dbReference type="SAM" id="MobiDB-lite"/>
    </source>
</evidence>